<dbReference type="AlphaFoldDB" id="A0A0B1RU80"/>
<dbReference type="PANTHER" id="PTHR24260">
    <property type="match status" value="1"/>
</dbReference>
<keyword evidence="1" id="KW-1015">Disulfide bond</keyword>
<evidence type="ECO:0000259" key="3">
    <source>
        <dbReference type="SMART" id="SM00020"/>
    </source>
</evidence>
<evidence type="ECO:0000256" key="1">
    <source>
        <dbReference type="ARBA" id="ARBA00023157"/>
    </source>
</evidence>
<dbReference type="InterPro" id="IPR001314">
    <property type="entry name" value="Peptidase_S1A"/>
</dbReference>
<dbReference type="InterPro" id="IPR033116">
    <property type="entry name" value="TRYPSIN_SER"/>
</dbReference>
<dbReference type="Proteomes" id="UP000053660">
    <property type="component" value="Unassembled WGS sequence"/>
</dbReference>
<dbReference type="Gene3D" id="2.40.10.10">
    <property type="entry name" value="Trypsin-like serine proteases"/>
    <property type="match status" value="2"/>
</dbReference>
<accession>A0A0B1RU80</accession>
<dbReference type="InterPro" id="IPR009003">
    <property type="entry name" value="Peptidase_S1_PA"/>
</dbReference>
<protein>
    <recommendedName>
        <fullName evidence="3">Peptidase S1 domain-containing protein</fullName>
    </recommendedName>
</protein>
<dbReference type="SMART" id="SM00020">
    <property type="entry name" value="Tryp_SPc"/>
    <property type="match status" value="1"/>
</dbReference>
<sequence length="216" mass="23558">MTNELYPSLLCNVFWGLPSDYKIPASFINPEYMNLALGSMCPTKSGVCPGNVNQYATAQITVHPGFDLCTSEHDIAVIELTEDASDMLAIPICMPSQEEEPSKILHILGYGIDPNFEKQFPGLKLATFEHYNQEDGTIVLLSNTSVGACKGDSGGPLFHFKESRHVLLGIASAAMKCKANKAQEESLAEEEEEPSSAPGLNFFPSTNEWSAYKGRC</sequence>
<dbReference type="SUPFAM" id="SSF50494">
    <property type="entry name" value="Trypsin-like serine proteases"/>
    <property type="match status" value="1"/>
</dbReference>
<feature type="region of interest" description="Disordered" evidence="2">
    <location>
        <begin position="182"/>
        <end position="204"/>
    </location>
</feature>
<dbReference type="InterPro" id="IPR051333">
    <property type="entry name" value="CLIP_Serine_Protease"/>
</dbReference>
<dbReference type="Pfam" id="PF00089">
    <property type="entry name" value="Trypsin"/>
    <property type="match status" value="1"/>
</dbReference>
<dbReference type="PROSITE" id="PS00135">
    <property type="entry name" value="TRYPSIN_SER"/>
    <property type="match status" value="1"/>
</dbReference>
<dbReference type="InterPro" id="IPR043504">
    <property type="entry name" value="Peptidase_S1_PA_chymotrypsin"/>
</dbReference>
<dbReference type="GO" id="GO:0004252">
    <property type="term" value="F:serine-type endopeptidase activity"/>
    <property type="evidence" value="ECO:0007669"/>
    <property type="project" value="InterPro"/>
</dbReference>
<dbReference type="GO" id="GO:0006508">
    <property type="term" value="P:proteolysis"/>
    <property type="evidence" value="ECO:0007669"/>
    <property type="project" value="InterPro"/>
</dbReference>
<evidence type="ECO:0000256" key="2">
    <source>
        <dbReference type="SAM" id="MobiDB-lite"/>
    </source>
</evidence>
<gene>
    <name evidence="4" type="ORF">OESDEN_25203</name>
</gene>
<name>A0A0B1RU80_OESDE</name>
<keyword evidence="5" id="KW-1185">Reference proteome</keyword>
<reference evidence="4 5" key="1">
    <citation type="submission" date="2014-03" db="EMBL/GenBank/DDBJ databases">
        <title>Draft genome of the hookworm Oesophagostomum dentatum.</title>
        <authorList>
            <person name="Mitreva M."/>
        </authorList>
    </citation>
    <scope>NUCLEOTIDE SEQUENCE [LARGE SCALE GENOMIC DNA]</scope>
    <source>
        <strain evidence="4 5">OD-Hann</strain>
    </source>
</reference>
<dbReference type="InterPro" id="IPR001254">
    <property type="entry name" value="Trypsin_dom"/>
</dbReference>
<dbReference type="PRINTS" id="PR00722">
    <property type="entry name" value="CHYMOTRYPSIN"/>
</dbReference>
<evidence type="ECO:0000313" key="4">
    <source>
        <dbReference type="EMBL" id="KHJ75181.1"/>
    </source>
</evidence>
<dbReference type="EMBL" id="KN612998">
    <property type="protein sequence ID" value="KHJ75181.1"/>
    <property type="molecule type" value="Genomic_DNA"/>
</dbReference>
<dbReference type="OrthoDB" id="7754674at2759"/>
<feature type="domain" description="Peptidase S1" evidence="3">
    <location>
        <begin position="12"/>
        <end position="203"/>
    </location>
</feature>
<organism evidence="4 5">
    <name type="scientific">Oesophagostomum dentatum</name>
    <name type="common">Nodular worm</name>
    <dbReference type="NCBI Taxonomy" id="61180"/>
    <lineage>
        <taxon>Eukaryota</taxon>
        <taxon>Metazoa</taxon>
        <taxon>Ecdysozoa</taxon>
        <taxon>Nematoda</taxon>
        <taxon>Chromadorea</taxon>
        <taxon>Rhabditida</taxon>
        <taxon>Rhabditina</taxon>
        <taxon>Rhabditomorpha</taxon>
        <taxon>Strongyloidea</taxon>
        <taxon>Strongylidae</taxon>
        <taxon>Oesophagostomum</taxon>
    </lineage>
</organism>
<proteinExistence type="predicted"/>
<evidence type="ECO:0000313" key="5">
    <source>
        <dbReference type="Proteomes" id="UP000053660"/>
    </source>
</evidence>
<dbReference type="PANTHER" id="PTHR24260:SF136">
    <property type="entry name" value="GH08193P-RELATED"/>
    <property type="match status" value="1"/>
</dbReference>